<keyword evidence="1" id="KW-1133">Transmembrane helix</keyword>
<evidence type="ECO:0000313" key="3">
    <source>
        <dbReference type="Proteomes" id="UP000199208"/>
    </source>
</evidence>
<dbReference type="InterPro" id="IPR005642">
    <property type="entry name" value="LysO"/>
</dbReference>
<dbReference type="STRING" id="1120920.SAMN03080599_01974"/>
<dbReference type="Proteomes" id="UP000199208">
    <property type="component" value="Unassembled WGS sequence"/>
</dbReference>
<keyword evidence="3" id="KW-1185">Reference proteome</keyword>
<accession>A0A1G5S2Q4</accession>
<keyword evidence="1" id="KW-0472">Membrane</keyword>
<feature type="transmembrane region" description="Helical" evidence="1">
    <location>
        <begin position="69"/>
        <end position="90"/>
    </location>
</feature>
<feature type="transmembrane region" description="Helical" evidence="1">
    <location>
        <begin position="36"/>
        <end position="57"/>
    </location>
</feature>
<dbReference type="AlphaFoldDB" id="A0A1G5S2Q4"/>
<protein>
    <recommendedName>
        <fullName evidence="4">DUF340 domain-containing protein</fullName>
    </recommendedName>
</protein>
<reference evidence="2 3" key="1">
    <citation type="submission" date="2016-10" db="EMBL/GenBank/DDBJ databases">
        <authorList>
            <person name="de Groot N.N."/>
        </authorList>
    </citation>
    <scope>NUCLEOTIDE SEQUENCE [LARGE SCALE GENOMIC DNA]</scope>
    <source>
        <strain evidence="2 3">DSM 2784</strain>
    </source>
</reference>
<feature type="transmembrane region" description="Helical" evidence="1">
    <location>
        <begin position="6"/>
        <end position="24"/>
    </location>
</feature>
<organism evidence="2 3">
    <name type="scientific">Acidaminobacter hydrogenoformans DSM 2784</name>
    <dbReference type="NCBI Taxonomy" id="1120920"/>
    <lineage>
        <taxon>Bacteria</taxon>
        <taxon>Bacillati</taxon>
        <taxon>Bacillota</taxon>
        <taxon>Clostridia</taxon>
        <taxon>Peptostreptococcales</taxon>
        <taxon>Acidaminobacteraceae</taxon>
        <taxon>Acidaminobacter</taxon>
    </lineage>
</organism>
<dbReference type="EMBL" id="FMWL01000009">
    <property type="protein sequence ID" value="SCZ79849.1"/>
    <property type="molecule type" value="Genomic_DNA"/>
</dbReference>
<dbReference type="GO" id="GO:0015661">
    <property type="term" value="F:L-lysine efflux transmembrane transporter activity"/>
    <property type="evidence" value="ECO:0007669"/>
    <property type="project" value="InterPro"/>
</dbReference>
<gene>
    <name evidence="2" type="ORF">SAMN03080599_01974</name>
</gene>
<proteinExistence type="predicted"/>
<name>A0A1G5S2Q4_9FIRM</name>
<keyword evidence="1" id="KW-0812">Transmembrane</keyword>
<evidence type="ECO:0008006" key="4">
    <source>
        <dbReference type="Google" id="ProtNLM"/>
    </source>
</evidence>
<evidence type="ECO:0000256" key="1">
    <source>
        <dbReference type="SAM" id="Phobius"/>
    </source>
</evidence>
<dbReference type="Pfam" id="PF03956">
    <property type="entry name" value="Lys_export"/>
    <property type="match status" value="1"/>
</dbReference>
<dbReference type="RefSeq" id="WP_092591016.1">
    <property type="nucleotide sequence ID" value="NZ_FMWL01000009.1"/>
</dbReference>
<sequence length="113" mass="12739">MLFKILLYWAFMAIGIYIGIKRKRSSIRWDAREVTFFKWLLTISLALLIFILGVGIGSNHEVVHNLRRIGFSAVLIAMSGLVGSVVFAYAGRKLIGLDRYCQLADKGADNHHD</sequence>
<evidence type="ECO:0000313" key="2">
    <source>
        <dbReference type="EMBL" id="SCZ79849.1"/>
    </source>
</evidence>